<proteinExistence type="predicted"/>
<protein>
    <recommendedName>
        <fullName evidence="3">Endonuclease/exonuclease/phosphatase domain-containing protein</fullName>
    </recommendedName>
</protein>
<organism evidence="1 2">
    <name type="scientific">Ancylostoma ceylanicum</name>
    <dbReference type="NCBI Taxonomy" id="53326"/>
    <lineage>
        <taxon>Eukaryota</taxon>
        <taxon>Metazoa</taxon>
        <taxon>Ecdysozoa</taxon>
        <taxon>Nematoda</taxon>
        <taxon>Chromadorea</taxon>
        <taxon>Rhabditida</taxon>
        <taxon>Rhabditina</taxon>
        <taxon>Rhabditomorpha</taxon>
        <taxon>Strongyloidea</taxon>
        <taxon>Ancylostomatidae</taxon>
        <taxon>Ancylostomatinae</taxon>
        <taxon>Ancylostoma</taxon>
    </lineage>
</organism>
<sequence length="117" mass="13131">MRRRIDLCAVQETRWSGSKSRDIGFGFKVVCTGSKGTTKGVGIIASERSRDSIADVERFDDRLMKIVIVTLERRIHFFSTYAPQSGCLDNVKNDFWALTDQKTAAVATEDTVIILEI</sequence>
<dbReference type="InterPro" id="IPR036691">
    <property type="entry name" value="Endo/exonu/phosph_ase_sf"/>
</dbReference>
<gene>
    <name evidence="1" type="primary">Acey_s0041.g392</name>
    <name evidence="1" type="ORF">Y032_0041g392</name>
</gene>
<evidence type="ECO:0000313" key="2">
    <source>
        <dbReference type="Proteomes" id="UP000024635"/>
    </source>
</evidence>
<dbReference type="SUPFAM" id="SSF56219">
    <property type="entry name" value="DNase I-like"/>
    <property type="match status" value="1"/>
</dbReference>
<reference evidence="2" key="1">
    <citation type="journal article" date="2015" name="Nat. Genet.">
        <title>The genome and transcriptome of the zoonotic hookworm Ancylostoma ceylanicum identify infection-specific gene families.</title>
        <authorList>
            <person name="Schwarz E.M."/>
            <person name="Hu Y."/>
            <person name="Antoshechkin I."/>
            <person name="Miller M.M."/>
            <person name="Sternberg P.W."/>
            <person name="Aroian R.V."/>
        </authorList>
    </citation>
    <scope>NUCLEOTIDE SEQUENCE</scope>
    <source>
        <strain evidence="2">HY135</strain>
    </source>
</reference>
<name>A0A016UGA2_9BILA</name>
<evidence type="ECO:0000313" key="1">
    <source>
        <dbReference type="EMBL" id="EYC14190.1"/>
    </source>
</evidence>
<dbReference type="Proteomes" id="UP000024635">
    <property type="component" value="Unassembled WGS sequence"/>
</dbReference>
<dbReference type="STRING" id="53326.A0A016UGA2"/>
<accession>A0A016UGA2</accession>
<dbReference type="AlphaFoldDB" id="A0A016UGA2"/>
<dbReference type="Gene3D" id="3.60.10.10">
    <property type="entry name" value="Endonuclease/exonuclease/phosphatase"/>
    <property type="match status" value="1"/>
</dbReference>
<dbReference type="OrthoDB" id="409898at2759"/>
<evidence type="ECO:0008006" key="3">
    <source>
        <dbReference type="Google" id="ProtNLM"/>
    </source>
</evidence>
<comment type="caution">
    <text evidence="1">The sequence shown here is derived from an EMBL/GenBank/DDBJ whole genome shotgun (WGS) entry which is preliminary data.</text>
</comment>
<dbReference type="EMBL" id="JARK01001377">
    <property type="protein sequence ID" value="EYC14190.1"/>
    <property type="molecule type" value="Genomic_DNA"/>
</dbReference>
<keyword evidence="2" id="KW-1185">Reference proteome</keyword>